<gene>
    <name evidence="1" type="ORF">LVJ94_46375</name>
</gene>
<evidence type="ECO:0000313" key="2">
    <source>
        <dbReference type="Proteomes" id="UP001374803"/>
    </source>
</evidence>
<accession>A0ABZ2L2V6</accession>
<organism evidence="1 2">
    <name type="scientific">Pendulispora rubella</name>
    <dbReference type="NCBI Taxonomy" id="2741070"/>
    <lineage>
        <taxon>Bacteria</taxon>
        <taxon>Pseudomonadati</taxon>
        <taxon>Myxococcota</taxon>
        <taxon>Myxococcia</taxon>
        <taxon>Myxococcales</taxon>
        <taxon>Sorangiineae</taxon>
        <taxon>Pendulisporaceae</taxon>
        <taxon>Pendulispora</taxon>
    </lineage>
</organism>
<protein>
    <submittedName>
        <fullName evidence="1">Uncharacterized protein</fullName>
    </submittedName>
</protein>
<reference evidence="1" key="1">
    <citation type="submission" date="2021-12" db="EMBL/GenBank/DDBJ databases">
        <title>Discovery of the Pendulisporaceae a myxobacterial family with distinct sporulation behavior and unique specialized metabolism.</title>
        <authorList>
            <person name="Garcia R."/>
            <person name="Popoff A."/>
            <person name="Bader C.D."/>
            <person name="Loehr J."/>
            <person name="Walesch S."/>
            <person name="Walt C."/>
            <person name="Boldt J."/>
            <person name="Bunk B."/>
            <person name="Haeckl F.J.F.P.J."/>
            <person name="Gunesch A.P."/>
            <person name="Birkelbach J."/>
            <person name="Nuebel U."/>
            <person name="Pietschmann T."/>
            <person name="Bach T."/>
            <person name="Mueller R."/>
        </authorList>
    </citation>
    <scope>NUCLEOTIDE SEQUENCE</scope>
    <source>
        <strain evidence="1">MSr11367</strain>
    </source>
</reference>
<keyword evidence="2" id="KW-1185">Reference proteome</keyword>
<dbReference type="Proteomes" id="UP001374803">
    <property type="component" value="Chromosome"/>
</dbReference>
<dbReference type="RefSeq" id="WP_394833957.1">
    <property type="nucleotide sequence ID" value="NZ_CP089929.1"/>
</dbReference>
<proteinExistence type="predicted"/>
<sequence>MMPPTLGRSLGALAGVGFLCLGCTNPRTPVSGIVVWQRAGETQELPVSPGDVLRVASKARMRVVDVIRGPEGEVEAAHWLEPTNGVALVRPPLGVSAMRFPPNTTVFMGSAKEPEVGWFALEREALAWARAPLRTPFPSLAAAPRLDPSDAKDLDGALAQAHAPEGIAVAIRSIFALRAVRTLEGLRPYPYARNLGLTPSGAPRPTRLLDERTYFELPEGQPASVTVSGPANLVVLARVARASADAMAEVRVTERDHVRGTTRARIRRLAAADPEPVALRRVFVHVPPGRHTYVVTASGAPAWVAPVQTSASRRIEDAVQGVDETHWLAAARRACDAPEQAAPCAMALALAGEDDGPVFQRARVAASPLARQVAEGLAAGAPADRAAELESEASLGDPEALARVAEDSASSVDASLRDAWWRGTLRGTSWTPVDPAQERTWFRIPRPGEPQLDENAVTVVALPWRRIKAVQLLATAPCASGEPIRLEVDGQTLTAQPGSSRALWHVAVHGPQARIRRLDRGPGQVYVVPNDGGEGLGTFMHPASPLGVARALSFPADVSAAGLEVWLAEGMGSRPFTLESHDGRHRIEGTARAGTAGVTAIDERGTRWRRVATIALPAWAAQGARALGSDGIAVRAVVRGATRQEATIAAPHAQPADVDAVLAASRRLLTVKTRADRGAAHLERALLLASYGFDRAAMDDATLAKEYGATAAHGEDPVLAVRRATLPAPPKEVELTGPAYGIEPDFDAKAVRCAEADGPRSRLAQLDATLRERGKGASFDRALAAKVASLAFDAPNDPRSEGLLTRAMSGSKWRLLRDVDGGGGRVPRVHTKEENPVIDADGRLKPRMLAGDPFGARFVSVSAERPARAFLDRGAAKARLDVLCVARRPNADTACPLKIVSGDARVVPRLDGDGRGSVELPPGRGRGKGAELEIALPEVPEDFVALIRVVLDRPTPGATQVPGVGWVLDTPSLQYRFLLAPGRPIRAHPSTPTLVRVDALAEEGASADVVISVGGRSIALAATGEARILPVPKGAEVVVAARSGLATVAIAERIESENVGGGAGTEAPSPAGQLEFHPARVSLDPGRVRDVVESSPRPPTWLEERLGTVESNTGGASRTLRDGVRDDTASDTYGFQSITYRRHIESMNLFALGGVLARVRDGSPSYGIAAAFHHDVEPLHLRLSGTAGTFTQSIEGGAAYTVQPRAFVEYRGRLTSDLFAMPRLGIDGYYTSFAGAPSSVQGIDDDVYNAFRARRNTLLYVQGLLWYAPFFNDIVYLRTRGSYDATNNAFSHASLRPGTYLLVRALEFSAFLDAQYYAATASARSESSLDVGAGGGVVVHLPLVPGSFEIRPNATGLVRDDGGWHVLAGLALVASPRRGARDYASLELAYPEGTSGGIPWRNEGRGQP</sequence>
<dbReference type="EMBL" id="CP089983">
    <property type="protein sequence ID" value="WXB04318.1"/>
    <property type="molecule type" value="Genomic_DNA"/>
</dbReference>
<name>A0ABZ2L2V6_9BACT</name>
<evidence type="ECO:0000313" key="1">
    <source>
        <dbReference type="EMBL" id="WXB04318.1"/>
    </source>
</evidence>